<dbReference type="Gene3D" id="2.60.40.10">
    <property type="entry name" value="Immunoglobulins"/>
    <property type="match status" value="2"/>
</dbReference>
<name>A0A3G5AD90_9VIRU</name>
<dbReference type="SUPFAM" id="SSF81296">
    <property type="entry name" value="E set domains"/>
    <property type="match status" value="2"/>
</dbReference>
<dbReference type="InterPro" id="IPR014756">
    <property type="entry name" value="Ig_E-set"/>
</dbReference>
<reference evidence="2" key="1">
    <citation type="submission" date="2018-10" db="EMBL/GenBank/DDBJ databases">
        <title>Hidden diversity of soil giant viruses.</title>
        <authorList>
            <person name="Schulz F."/>
            <person name="Alteio L."/>
            <person name="Goudeau D."/>
            <person name="Ryan E.M."/>
            <person name="Malmstrom R.R."/>
            <person name="Blanchard J."/>
            <person name="Woyke T."/>
        </authorList>
    </citation>
    <scope>NUCLEOTIDE SEQUENCE</scope>
    <source>
        <strain evidence="2">HYV1</strain>
    </source>
</reference>
<evidence type="ECO:0000259" key="1">
    <source>
        <dbReference type="SMART" id="SM00429"/>
    </source>
</evidence>
<dbReference type="InterPro" id="IPR002909">
    <property type="entry name" value="IPT_dom"/>
</dbReference>
<sequence length="201" mass="20759">MNIFVYPIILLLSLVLTGCSPPPSTVTTSPTTGPLSGDNTVTFTVSNSSLEGANQVLFGGVQATIDFANSTPSKLVVTAPPSNSSPPQNNTVDIQILNQSSYVPTITLTKDYTYEAGTPTLESIMPTSGPPNTTTPVTLMGTEFITGAKVFFNTTQATNVVVVNSTTITADTPIPGAGPVPVTVQTLNGTSSPPNVTFTYG</sequence>
<organism evidence="2">
    <name type="scientific">Hyperionvirus sp</name>
    <dbReference type="NCBI Taxonomy" id="2487770"/>
    <lineage>
        <taxon>Viruses</taxon>
        <taxon>Varidnaviria</taxon>
        <taxon>Bamfordvirae</taxon>
        <taxon>Nucleocytoviricota</taxon>
        <taxon>Megaviricetes</taxon>
        <taxon>Imitervirales</taxon>
        <taxon>Mimiviridae</taxon>
        <taxon>Klosneuvirinae</taxon>
    </lineage>
</organism>
<evidence type="ECO:0000313" key="2">
    <source>
        <dbReference type="EMBL" id="AYV83863.1"/>
    </source>
</evidence>
<proteinExistence type="predicted"/>
<dbReference type="Pfam" id="PF01833">
    <property type="entry name" value="TIG"/>
    <property type="match status" value="2"/>
</dbReference>
<dbReference type="InterPro" id="IPR013783">
    <property type="entry name" value="Ig-like_fold"/>
</dbReference>
<dbReference type="EMBL" id="MK072395">
    <property type="protein sequence ID" value="AYV83863.1"/>
    <property type="molecule type" value="Genomic_DNA"/>
</dbReference>
<dbReference type="CDD" id="cd00102">
    <property type="entry name" value="IPT"/>
    <property type="match status" value="1"/>
</dbReference>
<feature type="domain" description="IPT/TIG" evidence="1">
    <location>
        <begin position="22"/>
        <end position="115"/>
    </location>
</feature>
<protein>
    <submittedName>
        <fullName evidence="2">IPT/TIG domain-containing protein</fullName>
    </submittedName>
</protein>
<dbReference type="SMART" id="SM00429">
    <property type="entry name" value="IPT"/>
    <property type="match status" value="2"/>
</dbReference>
<feature type="domain" description="IPT/TIG" evidence="1">
    <location>
        <begin position="118"/>
        <end position="201"/>
    </location>
</feature>
<gene>
    <name evidence="2" type="ORF">Hyperionvirus13_5</name>
</gene>
<accession>A0A3G5AD90</accession>